<dbReference type="PANTHER" id="PTHR37164">
    <property type="entry name" value="BACTERIOHEMERYTHRIN"/>
    <property type="match status" value="1"/>
</dbReference>
<keyword evidence="3" id="KW-0479">Metal-binding</keyword>
<dbReference type="CDD" id="cd12107">
    <property type="entry name" value="Hemerythrin"/>
    <property type="match status" value="1"/>
</dbReference>
<evidence type="ECO:0000259" key="5">
    <source>
        <dbReference type="Pfam" id="PF01814"/>
    </source>
</evidence>
<dbReference type="InterPro" id="IPR050669">
    <property type="entry name" value="Hemerythrin"/>
</dbReference>
<dbReference type="NCBIfam" id="TIGR02481">
    <property type="entry name" value="hemeryth_dom"/>
    <property type="match status" value="1"/>
</dbReference>
<keyword evidence="2" id="KW-0813">Transport</keyword>
<feature type="domain" description="Hemerythrin-like" evidence="5">
    <location>
        <begin position="17"/>
        <end position="127"/>
    </location>
</feature>
<dbReference type="Gene3D" id="1.20.120.50">
    <property type="entry name" value="Hemerythrin-like"/>
    <property type="match status" value="1"/>
</dbReference>
<evidence type="ECO:0000313" key="7">
    <source>
        <dbReference type="Proteomes" id="UP000576616"/>
    </source>
</evidence>
<keyword evidence="4" id="KW-0408">Iron</keyword>
<dbReference type="InterPro" id="IPR012827">
    <property type="entry name" value="Hemerythrin_metal-bd"/>
</dbReference>
<dbReference type="InterPro" id="IPR012312">
    <property type="entry name" value="Hemerythrin-like"/>
</dbReference>
<dbReference type="SUPFAM" id="SSF47188">
    <property type="entry name" value="Hemerythrin-like"/>
    <property type="match status" value="1"/>
</dbReference>
<comment type="caution">
    <text evidence="6">The sequence shown here is derived from an EMBL/GenBank/DDBJ whole genome shotgun (WGS) entry which is preliminary data.</text>
</comment>
<dbReference type="InterPro" id="IPR035938">
    <property type="entry name" value="Hemerythrin-like_sf"/>
</dbReference>
<dbReference type="PANTHER" id="PTHR37164:SF1">
    <property type="entry name" value="BACTERIOHEMERYTHRIN"/>
    <property type="match status" value="1"/>
</dbReference>
<dbReference type="PROSITE" id="PS00550">
    <property type="entry name" value="HEMERYTHRINS"/>
    <property type="match status" value="1"/>
</dbReference>
<evidence type="ECO:0000256" key="4">
    <source>
        <dbReference type="ARBA" id="ARBA00023004"/>
    </source>
</evidence>
<dbReference type="GO" id="GO:0046872">
    <property type="term" value="F:metal ion binding"/>
    <property type="evidence" value="ECO:0007669"/>
    <property type="project" value="UniProtKB-KW"/>
</dbReference>
<dbReference type="Pfam" id="PF01814">
    <property type="entry name" value="Hemerythrin"/>
    <property type="match status" value="1"/>
</dbReference>
<protein>
    <submittedName>
        <fullName evidence="6">Iron-binding protein</fullName>
    </submittedName>
</protein>
<proteinExistence type="inferred from homology"/>
<dbReference type="InterPro" id="IPR016131">
    <property type="entry name" value="Haemerythrin_Fe_BS"/>
</dbReference>
<comment type="similarity">
    <text evidence="1">Belongs to the hemerythrin family.</text>
</comment>
<keyword evidence="2" id="KW-0561">Oxygen transport</keyword>
<evidence type="ECO:0000313" key="6">
    <source>
        <dbReference type="EMBL" id="EAH8156828.1"/>
    </source>
</evidence>
<dbReference type="GO" id="GO:0005344">
    <property type="term" value="F:oxygen carrier activity"/>
    <property type="evidence" value="ECO:0007669"/>
    <property type="project" value="UniProtKB-KW"/>
</dbReference>
<dbReference type="Proteomes" id="UP000576616">
    <property type="component" value="Unassembled WGS sequence"/>
</dbReference>
<gene>
    <name evidence="6" type="ORF">ES716_02605</name>
</gene>
<evidence type="ECO:0000256" key="2">
    <source>
        <dbReference type="ARBA" id="ARBA00022621"/>
    </source>
</evidence>
<name>A0A6H7X9U0_CAMCO</name>
<reference evidence="6 7" key="1">
    <citation type="submission" date="2019-01" db="EMBL/GenBank/DDBJ databases">
        <authorList>
            <consortium name="PulseNet: The National Subtyping Network for Foodborne Disease Surveillance"/>
            <person name="Tarr C.L."/>
            <person name="Trees E."/>
            <person name="Katz L.S."/>
            <person name="Carleton-Romer H.A."/>
            <person name="Stroika S."/>
            <person name="Kucerova Z."/>
            <person name="Roache K.F."/>
            <person name="Sabol A.L."/>
            <person name="Besser J."/>
            <person name="Gerner-Smidt P."/>
        </authorList>
    </citation>
    <scope>NUCLEOTIDE SEQUENCE [LARGE SCALE GENOMIC DNA]</scope>
    <source>
        <strain evidence="6 7">PNUSAC007828</strain>
    </source>
</reference>
<dbReference type="EMBL" id="AABKAB010000003">
    <property type="protein sequence ID" value="EAH8156828.1"/>
    <property type="molecule type" value="Genomic_DNA"/>
</dbReference>
<organism evidence="6 7">
    <name type="scientific">Campylobacter coli</name>
    <dbReference type="NCBI Taxonomy" id="195"/>
    <lineage>
        <taxon>Bacteria</taxon>
        <taxon>Pseudomonadati</taxon>
        <taxon>Campylobacterota</taxon>
        <taxon>Epsilonproteobacteria</taxon>
        <taxon>Campylobacterales</taxon>
        <taxon>Campylobacteraceae</taxon>
        <taxon>Campylobacter</taxon>
    </lineage>
</organism>
<accession>A0A6H7X9U0</accession>
<dbReference type="AlphaFoldDB" id="A0A6H7X9U0"/>
<sequence>MEAIKWSRDFSIKNMQLDKQHELIFEITNLANDLALKVQDNNVLYKDDLKQILAKLFQYIKIHFRDEEKFMENIDFPLIEEHRKSHQILLKKTKELLEHSDDLVKISQELSLLTKDWILDHFADEDLWISEYTSKAMHIQEIHYNLEQYIKLKSIKQDLSNEKTYNYVCNCFLYSHEVPQTIHQELAHKENALKCEKCNQILVHLDDYNLDQNYESLNYTFEKIIENHNFTKERGGVNK</sequence>
<evidence type="ECO:0000256" key="3">
    <source>
        <dbReference type="ARBA" id="ARBA00022723"/>
    </source>
</evidence>
<evidence type="ECO:0000256" key="1">
    <source>
        <dbReference type="ARBA" id="ARBA00010587"/>
    </source>
</evidence>